<accession>A0A7R7ZPC8</accession>
<dbReference type="RefSeq" id="XP_043136724.1">
    <property type="nucleotide sequence ID" value="XM_043279002.1"/>
</dbReference>
<feature type="region of interest" description="Disordered" evidence="1">
    <location>
        <begin position="106"/>
        <end position="130"/>
    </location>
</feature>
<evidence type="ECO:0000313" key="3">
    <source>
        <dbReference type="Proteomes" id="UP000637239"/>
    </source>
</evidence>
<proteinExistence type="predicted"/>
<evidence type="ECO:0000256" key="1">
    <source>
        <dbReference type="SAM" id="MobiDB-lite"/>
    </source>
</evidence>
<reference evidence="2" key="1">
    <citation type="submission" date="2021-01" db="EMBL/GenBank/DDBJ databases">
        <authorList>
            <consortium name="Aspergillus chevalieri M1 genome sequencing consortium"/>
            <person name="Kazuki M."/>
            <person name="Futagami T."/>
        </authorList>
    </citation>
    <scope>NUCLEOTIDE SEQUENCE</scope>
    <source>
        <strain evidence="2">M1</strain>
    </source>
</reference>
<keyword evidence="3" id="KW-1185">Reference proteome</keyword>
<name>A0A7R7ZPC8_ASPCH</name>
<feature type="region of interest" description="Disordered" evidence="1">
    <location>
        <begin position="189"/>
        <end position="212"/>
    </location>
</feature>
<dbReference type="EMBL" id="AP024419">
    <property type="protein sequence ID" value="BCR88202.1"/>
    <property type="molecule type" value="Genomic_DNA"/>
</dbReference>
<sequence>MRREKFIPFAWYWEGRPFRENQIRPVYTGPEPYSPSTLASCCPSHSAAEAVHSHSTSNSTSKTHECPDHQHMEPDCCSSETCCESAEDTETEDCCCSLCCGNEHTTTTSTTSTCTLPSESPSSSSSSSASTCSTASSTPSTIHYHSHAYFCYPGYDCPSQAPYVSEPSCTCASCQTYYYPPAPAPAPAPTTRTTKHQCPDYPPPTQSRAKKTPKTAADTYHQCHPSNHYPHYPHYPRTKARAHFDEPCEDGSDTATISSEYTDSVYVDCEKETCECCSPAWWYRDHPAFRKRC</sequence>
<dbReference type="GeneID" id="66982561"/>
<dbReference type="Proteomes" id="UP000637239">
    <property type="component" value="Chromosome 4"/>
</dbReference>
<protein>
    <submittedName>
        <fullName evidence="2">Uncharacterized protein</fullName>
    </submittedName>
</protein>
<organism evidence="2 3">
    <name type="scientific">Aspergillus chevalieri</name>
    <name type="common">Eurotium chevalieri</name>
    <dbReference type="NCBI Taxonomy" id="182096"/>
    <lineage>
        <taxon>Eukaryota</taxon>
        <taxon>Fungi</taxon>
        <taxon>Dikarya</taxon>
        <taxon>Ascomycota</taxon>
        <taxon>Pezizomycotina</taxon>
        <taxon>Eurotiomycetes</taxon>
        <taxon>Eurotiomycetidae</taxon>
        <taxon>Eurotiales</taxon>
        <taxon>Aspergillaceae</taxon>
        <taxon>Aspergillus</taxon>
        <taxon>Aspergillus subgen. Aspergillus</taxon>
    </lineage>
</organism>
<dbReference type="KEGG" id="ache:ACHE_40766S"/>
<dbReference type="AlphaFoldDB" id="A0A7R7ZPC8"/>
<reference evidence="2" key="2">
    <citation type="submission" date="2021-02" db="EMBL/GenBank/DDBJ databases">
        <title>Aspergillus chevalieri M1 genome sequence.</title>
        <authorList>
            <person name="Kadooka C."/>
            <person name="Mori K."/>
            <person name="Futagami T."/>
        </authorList>
    </citation>
    <scope>NUCLEOTIDE SEQUENCE</scope>
    <source>
        <strain evidence="2">M1</strain>
    </source>
</reference>
<gene>
    <name evidence="2" type="ORF">ACHE_40766S</name>
</gene>
<evidence type="ECO:0000313" key="2">
    <source>
        <dbReference type="EMBL" id="BCR88202.1"/>
    </source>
</evidence>